<comment type="caution">
    <text evidence="1">The sequence shown here is derived from an EMBL/GenBank/DDBJ whole genome shotgun (WGS) entry which is preliminary data.</text>
</comment>
<evidence type="ECO:0000313" key="1">
    <source>
        <dbReference type="EMBL" id="KAF3560828.1"/>
    </source>
</evidence>
<proteinExistence type="predicted"/>
<gene>
    <name evidence="1" type="ORF">DY000_02019800</name>
</gene>
<dbReference type="Proteomes" id="UP000266723">
    <property type="component" value="Unassembled WGS sequence"/>
</dbReference>
<protein>
    <submittedName>
        <fullName evidence="1">Uncharacterized protein</fullName>
    </submittedName>
</protein>
<reference evidence="1 2" key="1">
    <citation type="journal article" date="2020" name="BMC Genomics">
        <title>Intraspecific diversification of the crop wild relative Brassica cretica Lam. using demographic model selection.</title>
        <authorList>
            <person name="Kioukis A."/>
            <person name="Michalopoulou V.A."/>
            <person name="Briers L."/>
            <person name="Pirintsos S."/>
            <person name="Studholme D.J."/>
            <person name="Pavlidis P."/>
            <person name="Sarris P.F."/>
        </authorList>
    </citation>
    <scope>NUCLEOTIDE SEQUENCE [LARGE SCALE GENOMIC DNA]</scope>
    <source>
        <strain evidence="2">cv. PFS-1207/04</strain>
    </source>
</reference>
<accession>A0ABQ7CLC8</accession>
<dbReference type="EMBL" id="QGKV02000759">
    <property type="protein sequence ID" value="KAF3560828.1"/>
    <property type="molecule type" value="Genomic_DNA"/>
</dbReference>
<keyword evidence="2" id="KW-1185">Reference proteome</keyword>
<sequence length="116" mass="13189">MYEFSSFLPMHAMENRDFIRQFIAEYPPPENIGFIPDQFNNLGWNWHNTAIVLSDYVDDTYFNGVSPFGVECDEAFGTITPMERLIGGAMKIGAKIHHGQLFSHNAIFVETLSPTL</sequence>
<evidence type="ECO:0000313" key="2">
    <source>
        <dbReference type="Proteomes" id="UP000266723"/>
    </source>
</evidence>
<name>A0ABQ7CLC8_BRACR</name>
<organism evidence="1 2">
    <name type="scientific">Brassica cretica</name>
    <name type="common">Mustard</name>
    <dbReference type="NCBI Taxonomy" id="69181"/>
    <lineage>
        <taxon>Eukaryota</taxon>
        <taxon>Viridiplantae</taxon>
        <taxon>Streptophyta</taxon>
        <taxon>Embryophyta</taxon>
        <taxon>Tracheophyta</taxon>
        <taxon>Spermatophyta</taxon>
        <taxon>Magnoliopsida</taxon>
        <taxon>eudicotyledons</taxon>
        <taxon>Gunneridae</taxon>
        <taxon>Pentapetalae</taxon>
        <taxon>rosids</taxon>
        <taxon>malvids</taxon>
        <taxon>Brassicales</taxon>
        <taxon>Brassicaceae</taxon>
        <taxon>Brassiceae</taxon>
        <taxon>Brassica</taxon>
    </lineage>
</organism>